<protein>
    <recommendedName>
        <fullName evidence="1">HepT-like domain-containing protein</fullName>
    </recommendedName>
</protein>
<evidence type="ECO:0000313" key="3">
    <source>
        <dbReference type="Proteomes" id="UP000001683"/>
    </source>
</evidence>
<dbReference type="eggNOG" id="COG1669">
    <property type="taxonomic scope" value="Bacteria"/>
</dbReference>
<name>B2A0Z9_NATTJ</name>
<proteinExistence type="predicted"/>
<organism evidence="2 3">
    <name type="scientific">Natranaerobius thermophilus (strain ATCC BAA-1301 / DSM 18059 / JW/NM-WN-LF)</name>
    <dbReference type="NCBI Taxonomy" id="457570"/>
    <lineage>
        <taxon>Bacteria</taxon>
        <taxon>Bacillati</taxon>
        <taxon>Bacillota</taxon>
        <taxon>Clostridia</taxon>
        <taxon>Natranaerobiales</taxon>
        <taxon>Natranaerobiaceae</taxon>
        <taxon>Natranaerobius</taxon>
    </lineage>
</organism>
<dbReference type="EMBL" id="CP001034">
    <property type="protein sequence ID" value="ACB84622.1"/>
    <property type="molecule type" value="Genomic_DNA"/>
</dbReference>
<dbReference type="STRING" id="457570.Nther_1038"/>
<dbReference type="InParanoid" id="B2A0Z9"/>
<dbReference type="InterPro" id="IPR048769">
    <property type="entry name" value="HepT-like_dom"/>
</dbReference>
<dbReference type="Proteomes" id="UP000001683">
    <property type="component" value="Chromosome"/>
</dbReference>
<dbReference type="OrthoDB" id="9792853at2"/>
<dbReference type="HOGENOM" id="CLU_2509217_0_0_9"/>
<reference evidence="2 3" key="1">
    <citation type="submission" date="2008-04" db="EMBL/GenBank/DDBJ databases">
        <title>Complete sequence of chromosome of Natranaerobius thermophilus JW/NM-WN-LF.</title>
        <authorList>
            <consortium name="US DOE Joint Genome Institute"/>
            <person name="Copeland A."/>
            <person name="Lucas S."/>
            <person name="Lapidus A."/>
            <person name="Glavina del Rio T."/>
            <person name="Dalin E."/>
            <person name="Tice H."/>
            <person name="Bruce D."/>
            <person name="Goodwin L."/>
            <person name="Pitluck S."/>
            <person name="Chertkov O."/>
            <person name="Brettin T."/>
            <person name="Detter J.C."/>
            <person name="Han C."/>
            <person name="Kuske C.R."/>
            <person name="Schmutz J."/>
            <person name="Larimer F."/>
            <person name="Land M."/>
            <person name="Hauser L."/>
            <person name="Kyrpides N."/>
            <person name="Lykidis A."/>
            <person name="Mesbah N.M."/>
            <person name="Wiegel J."/>
        </authorList>
    </citation>
    <scope>NUCLEOTIDE SEQUENCE [LARGE SCALE GENOMIC DNA]</scope>
    <source>
        <strain evidence="3">ATCC BAA-1301 / DSM 18059 / JW/NM-WN-LF</strain>
    </source>
</reference>
<evidence type="ECO:0000313" key="2">
    <source>
        <dbReference type="EMBL" id="ACB84622.1"/>
    </source>
</evidence>
<feature type="domain" description="HepT-like" evidence="1">
    <location>
        <begin position="3"/>
        <end position="74"/>
    </location>
</feature>
<accession>B2A0Z9</accession>
<evidence type="ECO:0000259" key="1">
    <source>
        <dbReference type="Pfam" id="PF20797"/>
    </source>
</evidence>
<dbReference type="Pfam" id="PF20797">
    <property type="entry name" value="HepT-like_2"/>
    <property type="match status" value="1"/>
</dbReference>
<dbReference type="RefSeq" id="WP_012447499.1">
    <property type="nucleotide sequence ID" value="NC_010718.1"/>
</dbReference>
<dbReference type="KEGG" id="nth:Nther_1038"/>
<gene>
    <name evidence="2" type="ordered locus">Nther_1038</name>
</gene>
<keyword evidence="3" id="KW-1185">Reference proteome</keyword>
<reference evidence="2 3" key="2">
    <citation type="journal article" date="2011" name="J. Bacteriol.">
        <title>Complete genome sequence of the anaerobic, halophilic alkalithermophile Natranaerobius thermophilus JW/NM-WN-LF.</title>
        <authorList>
            <person name="Zhao B."/>
            <person name="Mesbah N.M."/>
            <person name="Dalin E."/>
            <person name="Goodwin L."/>
            <person name="Nolan M."/>
            <person name="Pitluck S."/>
            <person name="Chertkov O."/>
            <person name="Brettin T.S."/>
            <person name="Han J."/>
            <person name="Larimer F.W."/>
            <person name="Land M.L."/>
            <person name="Hauser L."/>
            <person name="Kyrpides N."/>
            <person name="Wiegel J."/>
        </authorList>
    </citation>
    <scope>NUCLEOTIDE SEQUENCE [LARGE SCALE GENOMIC DNA]</scope>
    <source>
        <strain evidence="3">ATCC BAA-1301 / DSM 18059 / JW/NM-WN-LF</strain>
    </source>
</reference>
<sequence>MTALASVLHSFYNGIENLFVAVAKNIDKYVPKSSNWHKELLKQMLKENEVRGPLISEDLRNKLIEYLAFRHFYRIHILFILIRKN</sequence>
<dbReference type="AlphaFoldDB" id="B2A0Z9"/>